<keyword evidence="5" id="KW-1185">Reference proteome</keyword>
<keyword evidence="2" id="KW-0812">Transmembrane</keyword>
<dbReference type="Pfam" id="PF20705">
    <property type="entry name" value="DUF6821"/>
    <property type="match status" value="1"/>
</dbReference>
<feature type="compositionally biased region" description="Basic and acidic residues" evidence="1">
    <location>
        <begin position="93"/>
        <end position="109"/>
    </location>
</feature>
<dbReference type="Proteomes" id="UP001604336">
    <property type="component" value="Unassembled WGS sequence"/>
</dbReference>
<feature type="region of interest" description="Disordered" evidence="1">
    <location>
        <begin position="162"/>
        <end position="205"/>
    </location>
</feature>
<reference evidence="5" key="1">
    <citation type="submission" date="2024-07" db="EMBL/GenBank/DDBJ databases">
        <title>Two chromosome-level genome assemblies of Korean endemic species Abeliophyllum distichum and Forsythia ovata (Oleaceae).</title>
        <authorList>
            <person name="Jang H."/>
        </authorList>
    </citation>
    <scope>NUCLEOTIDE SEQUENCE [LARGE SCALE GENOMIC DNA]</scope>
</reference>
<evidence type="ECO:0000259" key="3">
    <source>
        <dbReference type="Pfam" id="PF20705"/>
    </source>
</evidence>
<protein>
    <recommendedName>
        <fullName evidence="3">DUF6821 domain-containing protein</fullName>
    </recommendedName>
</protein>
<feature type="region of interest" description="Disordered" evidence="1">
    <location>
        <begin position="48"/>
        <end position="110"/>
    </location>
</feature>
<gene>
    <name evidence="4" type="ORF">Adt_23066</name>
</gene>
<accession>A0ABD1SA33</accession>
<keyword evidence="2" id="KW-0472">Membrane</keyword>
<organism evidence="4 5">
    <name type="scientific">Abeliophyllum distichum</name>
    <dbReference type="NCBI Taxonomy" id="126358"/>
    <lineage>
        <taxon>Eukaryota</taxon>
        <taxon>Viridiplantae</taxon>
        <taxon>Streptophyta</taxon>
        <taxon>Embryophyta</taxon>
        <taxon>Tracheophyta</taxon>
        <taxon>Spermatophyta</taxon>
        <taxon>Magnoliopsida</taxon>
        <taxon>eudicotyledons</taxon>
        <taxon>Gunneridae</taxon>
        <taxon>Pentapetalae</taxon>
        <taxon>asterids</taxon>
        <taxon>lamiids</taxon>
        <taxon>Lamiales</taxon>
        <taxon>Oleaceae</taxon>
        <taxon>Forsythieae</taxon>
        <taxon>Abeliophyllum</taxon>
    </lineage>
</organism>
<sequence>MDLVAGPDEFQDWEILHSNSDLHNSPDSVSSVEEIALIQTNYFSLDTQNRYVDDSDDKRSAESNNPSWIDPGSEENPTRFLNKDPGEFWSDSSSDRSDERKFDDVDGTDKMGLFENKKKQVGFGGSDEVVEIEGKYSENLEKFYSDSGGIVVDSMKFNDFGENSEVGSEASPNSQGGSEVLREEKQEIETTGNGSESMNENGDHINGEIGKRSVVWWKMPIEILKYCVSRMSPVWVVSVAAAVMGFVILGRSLYKMKKKSRGLEIKVTIDDKKVSQFMSRAARLNEAFSVVKRVPLIRPSLPAVGVTPWPAMSLSRGIIKLHEVAMVMVG</sequence>
<feature type="compositionally biased region" description="Basic and acidic residues" evidence="1">
    <location>
        <begin position="51"/>
        <end position="61"/>
    </location>
</feature>
<dbReference type="EMBL" id="JBFOLK010000007">
    <property type="protein sequence ID" value="KAL2497516.1"/>
    <property type="molecule type" value="Genomic_DNA"/>
</dbReference>
<evidence type="ECO:0000256" key="1">
    <source>
        <dbReference type="SAM" id="MobiDB-lite"/>
    </source>
</evidence>
<dbReference type="InterPro" id="IPR049224">
    <property type="entry name" value="DUF6821"/>
</dbReference>
<evidence type="ECO:0000256" key="2">
    <source>
        <dbReference type="SAM" id="Phobius"/>
    </source>
</evidence>
<feature type="transmembrane region" description="Helical" evidence="2">
    <location>
        <begin position="234"/>
        <end position="254"/>
    </location>
</feature>
<feature type="domain" description="DUF6821" evidence="3">
    <location>
        <begin position="183"/>
        <end position="299"/>
    </location>
</feature>
<keyword evidence="2" id="KW-1133">Transmembrane helix</keyword>
<dbReference type="AlphaFoldDB" id="A0ABD1SA33"/>
<dbReference type="InterPro" id="IPR045883">
    <property type="entry name" value="At4g13530-like"/>
</dbReference>
<dbReference type="PANTHER" id="PTHR33646:SF6">
    <property type="entry name" value="TRANSMEMBRANE PROTEIN"/>
    <property type="match status" value="1"/>
</dbReference>
<comment type="caution">
    <text evidence="4">The sequence shown here is derived from an EMBL/GenBank/DDBJ whole genome shotgun (WGS) entry which is preliminary data.</text>
</comment>
<name>A0ABD1SA33_9LAMI</name>
<feature type="compositionally biased region" description="Polar residues" evidence="1">
    <location>
        <begin position="189"/>
        <end position="200"/>
    </location>
</feature>
<proteinExistence type="predicted"/>
<evidence type="ECO:0000313" key="5">
    <source>
        <dbReference type="Proteomes" id="UP001604336"/>
    </source>
</evidence>
<evidence type="ECO:0000313" key="4">
    <source>
        <dbReference type="EMBL" id="KAL2497516.1"/>
    </source>
</evidence>
<dbReference type="PANTHER" id="PTHR33646">
    <property type="entry name" value="GB|AAF00631.1"/>
    <property type="match status" value="1"/>
</dbReference>